<dbReference type="InterPro" id="IPR003856">
    <property type="entry name" value="LPS_length_determ_N"/>
</dbReference>
<comment type="subcellular location">
    <subcellularLocation>
        <location evidence="1">Cell membrane</location>
        <topology evidence="1">Multi-pass membrane protein</topology>
    </subcellularLocation>
</comment>
<feature type="region of interest" description="Disordered" evidence="7">
    <location>
        <begin position="1"/>
        <end position="80"/>
    </location>
</feature>
<gene>
    <name evidence="11" type="ORF">HPDFL43_00460</name>
</gene>
<dbReference type="Proteomes" id="UP000004291">
    <property type="component" value="Chromosome"/>
</dbReference>
<reference evidence="11 12" key="2">
    <citation type="submission" date="2012-06" db="EMBL/GenBank/DDBJ databases">
        <authorList>
            <person name="Fiebig A."/>
        </authorList>
    </citation>
    <scope>NUCLEOTIDE SEQUENCE [LARGE SCALE GENOMIC DNA]</scope>
    <source>
        <strain evidence="11 12">DFL-43</strain>
    </source>
</reference>
<sequence>MLDHAPEAPSGHGAVPRAGSRSVLASAPTSAPRPVAGSLLTVAKGSPRVSTSRFAGNDQARQQPAEAVSAPEPQAAPTTPRSFGARIAQLVGGVAPPDRSSGSSKERSGDADTFEPVAPGPSRERALYPADKAASGHQDEWAQPAPQSWDGPDERPLLDPSILIAAVWRWRNLIAVATILGAVVGVMIALATPHKYYAESRLFVDPREVRVTEDDVRNQQLSTEAILAIIDSQLQILSSTSVLEQVIAELGLAQDAEFNGSLSAGGLSGGIAIIKEIITGKDPASDAEQIALEHLRDAVSVSRDTQTFVIIVGVDTRDPEKSALIANKIVDTYLDSEGAAQSGLLERTSEAIDTRINALRADLDQAEREVERFKAENGIVGVGGGQSIDDKEILAISDQLANARAVKVGVRVKAQNLAKADPEEVLSGSFPEEFLSSNLVDLRKQYTQTKSTADSLATRLGPRHPQYVSARQSLETIRAEITRELRRIVASSQSELQRAVETEQELASQMAVAKSRAMDQSVEFVTLRELERKATATREIYEAFLRRSRETSERSNLSTRNVRVISPAEAPLNPMGPSRKFIAVGGMVGGFFVGLGLALLAGAMESIRAFGATGKRPGGRRLSPNPPFPGPRVPPRGPNRNHWPDQGDASTAHNARAAQGRAAGYAASRAEAELEDAMAQEMADAAAQAISDVRPKQPVETPPAQPPLQPHLQQQVQPAAPPAYPPHPQPYHQPHQQGFAHPAPYDAVPPHQGGVMPGFAHAGMVYQQPVAQPGYPAQQAYAYPAAQHPAVPYPGSPTWPAPAPVMPHQPLAAAMHPAVPPAYAPQPALAAEPVPAPAPTQPASQHGHQGQVPAGDAPRDSEVDRIRRQMDKLRSRIGGHPAARRRA</sequence>
<feature type="compositionally biased region" description="Pro residues" evidence="7">
    <location>
        <begin position="624"/>
        <end position="637"/>
    </location>
</feature>
<feature type="region of interest" description="Disordered" evidence="7">
    <location>
        <begin position="694"/>
        <end position="740"/>
    </location>
</feature>
<dbReference type="PANTHER" id="PTHR32309">
    <property type="entry name" value="TYROSINE-PROTEIN KINASE"/>
    <property type="match status" value="1"/>
</dbReference>
<dbReference type="Pfam" id="PF13807">
    <property type="entry name" value="GNVR"/>
    <property type="match status" value="1"/>
</dbReference>
<feature type="compositionally biased region" description="Pro residues" evidence="7">
    <location>
        <begin position="700"/>
        <end position="709"/>
    </location>
</feature>
<comment type="caution">
    <text evidence="11">The sequence shown here is derived from an EMBL/GenBank/DDBJ whole genome shotgun (WGS) entry which is preliminary data.</text>
</comment>
<dbReference type="InterPro" id="IPR032807">
    <property type="entry name" value="GNVR"/>
</dbReference>
<evidence type="ECO:0000256" key="1">
    <source>
        <dbReference type="ARBA" id="ARBA00004651"/>
    </source>
</evidence>
<proteinExistence type="predicted"/>
<dbReference type="STRING" id="411684.HPDFL43_00460"/>
<evidence type="ECO:0000256" key="5">
    <source>
        <dbReference type="ARBA" id="ARBA00023136"/>
    </source>
</evidence>
<evidence type="ECO:0000256" key="3">
    <source>
        <dbReference type="ARBA" id="ARBA00022692"/>
    </source>
</evidence>
<feature type="transmembrane region" description="Helical" evidence="8">
    <location>
        <begin position="173"/>
        <end position="191"/>
    </location>
</feature>
<feature type="transmembrane region" description="Helical" evidence="8">
    <location>
        <begin position="581"/>
        <end position="601"/>
    </location>
</feature>
<evidence type="ECO:0000256" key="2">
    <source>
        <dbReference type="ARBA" id="ARBA00022475"/>
    </source>
</evidence>
<evidence type="ECO:0000259" key="9">
    <source>
        <dbReference type="Pfam" id="PF02706"/>
    </source>
</evidence>
<feature type="compositionally biased region" description="Low complexity" evidence="7">
    <location>
        <begin position="652"/>
        <end position="664"/>
    </location>
</feature>
<feature type="compositionally biased region" description="Pro residues" evidence="7">
    <location>
        <begin position="719"/>
        <end position="731"/>
    </location>
</feature>
<protein>
    <submittedName>
        <fullName evidence="11">Uncharacterized protein involved in exopolysaccharide biosynthesis</fullName>
    </submittedName>
</protein>
<keyword evidence="3 8" id="KW-0812">Transmembrane</keyword>
<feature type="domain" description="Polysaccharide chain length determinant N-terminal" evidence="9">
    <location>
        <begin position="163"/>
        <end position="250"/>
    </location>
</feature>
<feature type="region of interest" description="Disordered" evidence="7">
    <location>
        <begin position="829"/>
        <end position="887"/>
    </location>
</feature>
<keyword evidence="2" id="KW-1003">Cell membrane</keyword>
<feature type="region of interest" description="Disordered" evidence="7">
    <location>
        <begin position="93"/>
        <end position="153"/>
    </location>
</feature>
<accession>A9CYR9</accession>
<dbReference type="PANTHER" id="PTHR32309:SF13">
    <property type="entry name" value="FERRIC ENTEROBACTIN TRANSPORT PROTEIN FEPE"/>
    <property type="match status" value="1"/>
</dbReference>
<dbReference type="GO" id="GO:0004713">
    <property type="term" value="F:protein tyrosine kinase activity"/>
    <property type="evidence" value="ECO:0007669"/>
    <property type="project" value="TreeGrafter"/>
</dbReference>
<dbReference type="GO" id="GO:0005886">
    <property type="term" value="C:plasma membrane"/>
    <property type="evidence" value="ECO:0007669"/>
    <property type="project" value="UniProtKB-SubCell"/>
</dbReference>
<evidence type="ECO:0000259" key="10">
    <source>
        <dbReference type="Pfam" id="PF13807"/>
    </source>
</evidence>
<dbReference type="Pfam" id="PF02706">
    <property type="entry name" value="Wzz"/>
    <property type="match status" value="1"/>
</dbReference>
<evidence type="ECO:0000256" key="4">
    <source>
        <dbReference type="ARBA" id="ARBA00022989"/>
    </source>
</evidence>
<dbReference type="InterPro" id="IPR050445">
    <property type="entry name" value="Bact_polysacc_biosynth/exp"/>
</dbReference>
<name>A9CYR9_HOEPD</name>
<keyword evidence="6" id="KW-0175">Coiled coil</keyword>
<evidence type="ECO:0000256" key="7">
    <source>
        <dbReference type="SAM" id="MobiDB-lite"/>
    </source>
</evidence>
<dbReference type="AlphaFoldDB" id="A9CYR9"/>
<evidence type="ECO:0000256" key="8">
    <source>
        <dbReference type="SAM" id="Phobius"/>
    </source>
</evidence>
<keyword evidence="5 8" id="KW-0472">Membrane</keyword>
<organism evidence="11 12">
    <name type="scientific">Hoeflea phototrophica (strain DSM 17068 / NCIMB 14078 / DFL-43)</name>
    <dbReference type="NCBI Taxonomy" id="411684"/>
    <lineage>
        <taxon>Bacteria</taxon>
        <taxon>Pseudomonadati</taxon>
        <taxon>Pseudomonadota</taxon>
        <taxon>Alphaproteobacteria</taxon>
        <taxon>Hyphomicrobiales</taxon>
        <taxon>Rhizobiaceae</taxon>
        <taxon>Hoeflea</taxon>
    </lineage>
</organism>
<evidence type="ECO:0000256" key="6">
    <source>
        <dbReference type="SAM" id="Coils"/>
    </source>
</evidence>
<dbReference type="eggNOG" id="COG3206">
    <property type="taxonomic scope" value="Bacteria"/>
</dbReference>
<feature type="domain" description="Tyrosine-protein kinase G-rich" evidence="10">
    <location>
        <begin position="527"/>
        <end position="600"/>
    </location>
</feature>
<evidence type="ECO:0000313" key="11">
    <source>
        <dbReference type="EMBL" id="EDQ34623.1"/>
    </source>
</evidence>
<keyword evidence="12" id="KW-1185">Reference proteome</keyword>
<feature type="coiled-coil region" evidence="6">
    <location>
        <begin position="349"/>
        <end position="376"/>
    </location>
</feature>
<reference evidence="11 12" key="1">
    <citation type="submission" date="2007-10" db="EMBL/GenBank/DDBJ databases">
        <authorList>
            <person name="Wagner-Dobler I."/>
            <person name="Ferriera S."/>
            <person name="Johnson J."/>
            <person name="Kravitz S."/>
            <person name="Beeson K."/>
            <person name="Sutton G."/>
            <person name="Rogers Y.-H."/>
            <person name="Friedman R."/>
            <person name="Frazier M."/>
            <person name="Venter J.C."/>
        </authorList>
    </citation>
    <scope>NUCLEOTIDE SEQUENCE [LARGE SCALE GENOMIC DNA]</scope>
    <source>
        <strain evidence="11 12">DFL-43</strain>
    </source>
</reference>
<dbReference type="HOGENOM" id="CLU_325113_0_0_5"/>
<feature type="compositionally biased region" description="Basic and acidic residues" evidence="7">
    <location>
        <begin position="857"/>
        <end position="874"/>
    </location>
</feature>
<evidence type="ECO:0000313" key="12">
    <source>
        <dbReference type="Proteomes" id="UP000004291"/>
    </source>
</evidence>
<keyword evidence="4 8" id="KW-1133">Transmembrane helix</keyword>
<feature type="region of interest" description="Disordered" evidence="7">
    <location>
        <begin position="611"/>
        <end position="664"/>
    </location>
</feature>
<dbReference type="EMBL" id="ABIA03000002">
    <property type="protein sequence ID" value="EDQ34623.1"/>
    <property type="molecule type" value="Genomic_DNA"/>
</dbReference>
<feature type="compositionally biased region" description="Polar residues" evidence="7">
    <location>
        <begin position="48"/>
        <end position="62"/>
    </location>
</feature>